<dbReference type="PATRIC" id="fig|33995.3.peg.2976"/>
<dbReference type="Proteomes" id="UP000037566">
    <property type="component" value="Unassembled WGS sequence"/>
</dbReference>
<comment type="caution">
    <text evidence="1">The sequence shown here is derived from an EMBL/GenBank/DDBJ whole genome shotgun (WGS) entry which is preliminary data.</text>
</comment>
<protein>
    <submittedName>
        <fullName evidence="1">Uncharacterized protein</fullName>
    </submittedName>
</protein>
<keyword evidence="2" id="KW-1185">Reference proteome</keyword>
<organism evidence="1 2">
    <name type="scientific">Komagataeibacter europaeus</name>
    <name type="common">Gluconacetobacter europaeus</name>
    <dbReference type="NCBI Taxonomy" id="33995"/>
    <lineage>
        <taxon>Bacteria</taxon>
        <taxon>Pseudomonadati</taxon>
        <taxon>Pseudomonadota</taxon>
        <taxon>Alphaproteobacteria</taxon>
        <taxon>Acetobacterales</taxon>
        <taxon>Acetobacteraceae</taxon>
        <taxon>Komagataeibacter</taxon>
    </lineage>
</organism>
<dbReference type="EMBL" id="LHUQ01000020">
    <property type="protein sequence ID" value="KON63775.1"/>
    <property type="molecule type" value="Genomic_DNA"/>
</dbReference>
<sequence>MVVSNMRPFSTEFPVKSTMTRSDFISSVVTWLEGMQHSTVLHFGNIKDLDKESADFRSNTGEVLRVREFIANGDWQAIGFRYDYPDEEGRLWRTEGVLKQMGNKEKYNLVRFRSQCLAKVPEARLHTPKKPFLIKSLLKNGWGDKDKMLTISDQPFWLTNTPDSLKLAQSIVLGNATEWLPIVYISANNKNSWCLSQSDIKSLAYYLGGVAHIVVEPDRSFSFSLRDISNGRNVYDGAIGLSVPGQGIIKRYNIGWYIQDEKELLAKIKIAAGNIRSHLPSKGWDWTELQEQVLQALRTHEKKSSLHI</sequence>
<evidence type="ECO:0000313" key="1">
    <source>
        <dbReference type="EMBL" id="KON63775.1"/>
    </source>
</evidence>
<dbReference type="AlphaFoldDB" id="A0A0M0EEV9"/>
<reference evidence="1" key="1">
    <citation type="submission" date="2015-08" db="EMBL/GenBank/DDBJ databases">
        <title>Draft genome sequence of Komagataeibacter europaeus CECT 8546 a cellulose producer strain from vinegar produced by the traditional method.</title>
        <authorList>
            <person name="Poehlein A."/>
            <person name="Valera M.J."/>
            <person name="Haack F.S."/>
            <person name="Mas A."/>
            <person name="Daniel R."/>
            <person name="Streit W.R."/>
            <person name="Mateo E."/>
        </authorList>
    </citation>
    <scope>NUCLEOTIDE SEQUENCE [LARGE SCALE GENOMIC DNA]</scope>
    <source>
        <strain evidence="1">CECT 8546</strain>
    </source>
</reference>
<accession>A0A0M0EEV9</accession>
<name>A0A0M0EEV9_KOMEU</name>
<proteinExistence type="predicted"/>
<gene>
    <name evidence="1" type="ORF">KOEU_26820</name>
</gene>
<evidence type="ECO:0000313" key="2">
    <source>
        <dbReference type="Proteomes" id="UP000037566"/>
    </source>
</evidence>